<comment type="catalytic activity">
    <reaction evidence="9 10">
        <text>IMP + H2O = 5-formamido-1-(5-phospho-D-ribosyl)imidazole-4-carboxamide</text>
        <dbReference type="Rhea" id="RHEA:18445"/>
        <dbReference type="ChEBI" id="CHEBI:15377"/>
        <dbReference type="ChEBI" id="CHEBI:58053"/>
        <dbReference type="ChEBI" id="CHEBI:58467"/>
        <dbReference type="EC" id="3.5.4.10"/>
    </reaction>
</comment>
<dbReference type="HAMAP" id="MF_00139">
    <property type="entry name" value="PurH"/>
    <property type="match status" value="1"/>
</dbReference>
<dbReference type="UniPathway" id="UPA00074">
    <property type="reaction ID" value="UER00133"/>
</dbReference>
<dbReference type="NCBIfam" id="TIGR00355">
    <property type="entry name" value="purH"/>
    <property type="match status" value="1"/>
</dbReference>
<dbReference type="FunFam" id="3.40.50.1380:FF:000001">
    <property type="entry name" value="Bifunctional purine biosynthesis protein PurH"/>
    <property type="match status" value="1"/>
</dbReference>
<dbReference type="PANTHER" id="PTHR11692:SF0">
    <property type="entry name" value="BIFUNCTIONAL PURINE BIOSYNTHESIS PROTEIN ATIC"/>
    <property type="match status" value="1"/>
</dbReference>
<keyword evidence="6 10" id="KW-0378">Hydrolase</keyword>
<dbReference type="Gene3D" id="3.40.140.20">
    <property type="match status" value="2"/>
</dbReference>
<dbReference type="InterPro" id="IPR016193">
    <property type="entry name" value="Cytidine_deaminase-like"/>
</dbReference>
<dbReference type="GO" id="GO:0003937">
    <property type="term" value="F:IMP cyclohydrolase activity"/>
    <property type="evidence" value="ECO:0007669"/>
    <property type="project" value="UniProtKB-UniRule"/>
</dbReference>
<dbReference type="STRING" id="157687.HMPREF3180_00611"/>
<dbReference type="CDD" id="cd01421">
    <property type="entry name" value="IMPCH"/>
    <property type="match status" value="1"/>
</dbReference>
<comment type="catalytic activity">
    <reaction evidence="8 10">
        <text>(6R)-10-formyltetrahydrofolate + 5-amino-1-(5-phospho-beta-D-ribosyl)imidazole-4-carboxamide = 5-formamido-1-(5-phospho-D-ribosyl)imidazole-4-carboxamide + (6S)-5,6,7,8-tetrahydrofolate</text>
        <dbReference type="Rhea" id="RHEA:22192"/>
        <dbReference type="ChEBI" id="CHEBI:57453"/>
        <dbReference type="ChEBI" id="CHEBI:58467"/>
        <dbReference type="ChEBI" id="CHEBI:58475"/>
        <dbReference type="ChEBI" id="CHEBI:195366"/>
        <dbReference type="EC" id="2.1.2.3"/>
    </reaction>
</comment>
<evidence type="ECO:0000256" key="2">
    <source>
        <dbReference type="ARBA" id="ARBA00004954"/>
    </source>
</evidence>
<reference evidence="13" key="1">
    <citation type="submission" date="2016-01" db="EMBL/GenBank/DDBJ databases">
        <authorList>
            <person name="Mitreva M."/>
            <person name="Pepin K.H."/>
            <person name="Mihindukulasuriya K.A."/>
            <person name="Fulton R."/>
            <person name="Fronick C."/>
            <person name="O'Laughlin M."/>
            <person name="Miner T."/>
            <person name="Herter B."/>
            <person name="Rosa B.A."/>
            <person name="Cordes M."/>
            <person name="Tomlinson C."/>
            <person name="Wollam A."/>
            <person name="Palsikar V.B."/>
            <person name="Mardis E.R."/>
            <person name="Wilson R.K."/>
        </authorList>
    </citation>
    <scope>NUCLEOTIDE SEQUENCE [LARGE SCALE GENOMIC DNA]</scope>
    <source>
        <strain evidence="13">KA00185</strain>
    </source>
</reference>
<dbReference type="AlphaFoldDB" id="A0A134AM34"/>
<evidence type="ECO:0000256" key="1">
    <source>
        <dbReference type="ARBA" id="ARBA00004844"/>
    </source>
</evidence>
<dbReference type="PATRIC" id="fig|157687.3.peg.610"/>
<evidence type="ECO:0000256" key="6">
    <source>
        <dbReference type="ARBA" id="ARBA00022801"/>
    </source>
</evidence>
<comment type="domain">
    <text evidence="10">The IMP cyclohydrolase activity resides in the N-terminal region.</text>
</comment>
<evidence type="ECO:0000256" key="10">
    <source>
        <dbReference type="HAMAP-Rule" id="MF_00139"/>
    </source>
</evidence>
<comment type="caution">
    <text evidence="12">The sequence shown here is derived from an EMBL/GenBank/DDBJ whole genome shotgun (WGS) entry which is preliminary data.</text>
</comment>
<proteinExistence type="inferred from homology"/>
<comment type="pathway">
    <text evidence="2 10">Purine metabolism; IMP biosynthesis via de novo pathway; 5-formamido-1-(5-phospho-D-ribosyl)imidazole-4-carboxamide from 5-amino-1-(5-phospho-D-ribosyl)imidazole-4-carboxamide (10-formyl THF route): step 1/1.</text>
</comment>
<dbReference type="GO" id="GO:0006189">
    <property type="term" value="P:'de novo' IMP biosynthetic process"/>
    <property type="evidence" value="ECO:0007669"/>
    <property type="project" value="UniProtKB-UniRule"/>
</dbReference>
<dbReference type="SUPFAM" id="SSF53927">
    <property type="entry name" value="Cytidine deaminase-like"/>
    <property type="match status" value="1"/>
</dbReference>
<dbReference type="InterPro" id="IPR002695">
    <property type="entry name" value="PurH-like"/>
</dbReference>
<keyword evidence="13" id="KW-1185">Reference proteome</keyword>
<keyword evidence="5 10" id="KW-0658">Purine biosynthesis</keyword>
<gene>
    <name evidence="10" type="primary">purH</name>
    <name evidence="12" type="ORF">HMPREF3180_00611</name>
</gene>
<dbReference type="Pfam" id="PF01808">
    <property type="entry name" value="AICARFT_IMPCHas"/>
    <property type="match status" value="1"/>
</dbReference>
<dbReference type="EMBL" id="LSDD01000037">
    <property type="protein sequence ID" value="KXB68767.1"/>
    <property type="molecule type" value="Genomic_DNA"/>
</dbReference>
<evidence type="ECO:0000313" key="13">
    <source>
        <dbReference type="Proteomes" id="UP000070483"/>
    </source>
</evidence>
<dbReference type="SMART" id="SM00798">
    <property type="entry name" value="AICARFT_IMPCHas"/>
    <property type="match status" value="1"/>
</dbReference>
<dbReference type="Gene3D" id="3.40.50.1380">
    <property type="entry name" value="Methylglyoxal synthase-like domain"/>
    <property type="match status" value="1"/>
</dbReference>
<evidence type="ECO:0000313" key="12">
    <source>
        <dbReference type="EMBL" id="KXB68767.1"/>
    </source>
</evidence>
<dbReference type="PROSITE" id="PS51855">
    <property type="entry name" value="MGS"/>
    <property type="match status" value="1"/>
</dbReference>
<dbReference type="NCBIfam" id="NF002049">
    <property type="entry name" value="PRK00881.1"/>
    <property type="match status" value="1"/>
</dbReference>
<evidence type="ECO:0000256" key="5">
    <source>
        <dbReference type="ARBA" id="ARBA00022755"/>
    </source>
</evidence>
<dbReference type="Proteomes" id="UP000070483">
    <property type="component" value="Unassembled WGS sequence"/>
</dbReference>
<name>A0A134AM34_9FUSO</name>
<dbReference type="PIRSF" id="PIRSF000414">
    <property type="entry name" value="AICARFT_IMPCHas"/>
    <property type="match status" value="1"/>
</dbReference>
<dbReference type="RefSeq" id="WP_060917516.1">
    <property type="nucleotide sequence ID" value="NZ_KQ960028.1"/>
</dbReference>
<keyword evidence="7 10" id="KW-0511">Multifunctional enzyme</keyword>
<dbReference type="GO" id="GO:0005829">
    <property type="term" value="C:cytosol"/>
    <property type="evidence" value="ECO:0007669"/>
    <property type="project" value="TreeGrafter"/>
</dbReference>
<keyword evidence="4 10" id="KW-0808">Transferase</keyword>
<dbReference type="PANTHER" id="PTHR11692">
    <property type="entry name" value="BIFUNCTIONAL PURINE BIOSYNTHESIS PROTEIN PURH"/>
    <property type="match status" value="1"/>
</dbReference>
<organism evidence="12 13">
    <name type="scientific">Leptotrichia wadei</name>
    <dbReference type="NCBI Taxonomy" id="157687"/>
    <lineage>
        <taxon>Bacteria</taxon>
        <taxon>Fusobacteriati</taxon>
        <taxon>Fusobacteriota</taxon>
        <taxon>Fusobacteriia</taxon>
        <taxon>Fusobacteriales</taxon>
        <taxon>Leptotrichiaceae</taxon>
        <taxon>Leptotrichia</taxon>
    </lineage>
</organism>
<dbReference type="InterPro" id="IPR024051">
    <property type="entry name" value="AICAR_Tfase_dup_dom_sf"/>
</dbReference>
<dbReference type="EC" id="2.1.2.3" evidence="10"/>
<dbReference type="FunFam" id="3.40.140.20:FF:000002">
    <property type="entry name" value="Bifunctional purine biosynthesis protein PurH"/>
    <property type="match status" value="1"/>
</dbReference>
<evidence type="ECO:0000256" key="7">
    <source>
        <dbReference type="ARBA" id="ARBA00023268"/>
    </source>
</evidence>
<evidence type="ECO:0000256" key="3">
    <source>
        <dbReference type="ARBA" id="ARBA00007667"/>
    </source>
</evidence>
<dbReference type="Pfam" id="PF02142">
    <property type="entry name" value="MGS"/>
    <property type="match status" value="1"/>
</dbReference>
<dbReference type="FunFam" id="3.40.140.20:FF:000001">
    <property type="entry name" value="Bifunctional purine biosynthesis protein PurH"/>
    <property type="match status" value="1"/>
</dbReference>
<evidence type="ECO:0000256" key="8">
    <source>
        <dbReference type="ARBA" id="ARBA00050488"/>
    </source>
</evidence>
<evidence type="ECO:0000259" key="11">
    <source>
        <dbReference type="PROSITE" id="PS51855"/>
    </source>
</evidence>
<protein>
    <recommendedName>
        <fullName evidence="10">Bifunctional purine biosynthesis protein PurH</fullName>
    </recommendedName>
    <domain>
        <recommendedName>
            <fullName evidence="10">Phosphoribosylaminoimidazolecarboxamide formyltransferase</fullName>
            <ecNumber evidence="10">2.1.2.3</ecNumber>
        </recommendedName>
        <alternativeName>
            <fullName evidence="10">AICAR transformylase</fullName>
        </alternativeName>
    </domain>
    <domain>
        <recommendedName>
            <fullName evidence="10">IMP cyclohydrolase</fullName>
            <ecNumber evidence="10">3.5.4.10</ecNumber>
        </recommendedName>
        <alternativeName>
            <fullName evidence="10">ATIC</fullName>
        </alternativeName>
        <alternativeName>
            <fullName evidence="10">IMP synthase</fullName>
        </alternativeName>
        <alternativeName>
            <fullName evidence="10">Inosinicase</fullName>
        </alternativeName>
    </domain>
</protein>
<dbReference type="InterPro" id="IPR036914">
    <property type="entry name" value="MGS-like_dom_sf"/>
</dbReference>
<comment type="pathway">
    <text evidence="1 10">Purine metabolism; IMP biosynthesis via de novo pathway; IMP from 5-formamido-1-(5-phospho-D-ribosyl)imidazole-4-carboxamide: step 1/1.</text>
</comment>
<dbReference type="SMART" id="SM00851">
    <property type="entry name" value="MGS"/>
    <property type="match status" value="1"/>
</dbReference>
<accession>A0A134AM34</accession>
<dbReference type="GO" id="GO:0004643">
    <property type="term" value="F:phosphoribosylaminoimidazolecarboxamide formyltransferase activity"/>
    <property type="evidence" value="ECO:0007669"/>
    <property type="project" value="UniProtKB-UniRule"/>
</dbReference>
<dbReference type="EC" id="3.5.4.10" evidence="10"/>
<feature type="domain" description="MGS-like" evidence="11">
    <location>
        <begin position="1"/>
        <end position="144"/>
    </location>
</feature>
<dbReference type="SUPFAM" id="SSF52335">
    <property type="entry name" value="Methylglyoxal synthase-like"/>
    <property type="match status" value="1"/>
</dbReference>
<evidence type="ECO:0000256" key="4">
    <source>
        <dbReference type="ARBA" id="ARBA00022679"/>
    </source>
</evidence>
<dbReference type="OrthoDB" id="9802065at2"/>
<evidence type="ECO:0000256" key="9">
    <source>
        <dbReference type="ARBA" id="ARBA00050687"/>
    </source>
</evidence>
<comment type="similarity">
    <text evidence="3 10">Belongs to the PurH family.</text>
</comment>
<sequence length="507" mass="56601">MKKRALISVFDKTGILEFAQFLDKKGVEIISTGGTYKYLKENGLSVIDVSEVTNFKEMLDGRVKTLHPNIHGGILAIRDNKEHMETIKAEGIEPIDFVVVNLYPFFREVQTDKTFDEKIEFIDIGGPTMLRSAAKSFKDVTVICETEDYSVVMEEMEKDGKVSYETKKRLAGKVFNLTSAYDAAISNFLLEEEYPKYLNVSYEKKFNLRYGENPHQSSAYYVSTTENGSMKDIKQLNGKELSFNNIRDMDIAWKVVGEFDGPAACAIKHSTPCGVAVADDIFTAYKKAHDCDPVSIFGGIVALNREVNKETAEELKKIFLEIVIAPSFTDEALEILKTKKNLRVIECKTPKPQDKFDYVKVDGGILVQGTNNKMIDEMNVVTEKQPTEKEKADMELGMKVVKYVKSNAIVVVKDGMAIGVGTGQTNRIWSTEHALQHAQEKVGKNLTGAVLASDAFFPFRDCVDTATKTGIKAIVQPGGSIRDKESIDACNEHGITMVFTGIRHFKH</sequence>
<dbReference type="InterPro" id="IPR011607">
    <property type="entry name" value="MGS-like_dom"/>
</dbReference>